<keyword evidence="6" id="KW-1185">Reference proteome</keyword>
<feature type="compositionally biased region" description="Polar residues" evidence="3">
    <location>
        <begin position="83"/>
        <end position="95"/>
    </location>
</feature>
<dbReference type="GeneID" id="4565736"/>
<dbReference type="PANTHER" id="PTHR14430:SF0">
    <property type="entry name" value="SEC2P DOMAIN-CONTAINING PROTEIN"/>
    <property type="match status" value="1"/>
</dbReference>
<dbReference type="GO" id="GO:0006887">
    <property type="term" value="P:exocytosis"/>
    <property type="evidence" value="ECO:0007669"/>
    <property type="project" value="TreeGrafter"/>
</dbReference>
<feature type="compositionally biased region" description="Basic and acidic residues" evidence="3">
    <location>
        <begin position="628"/>
        <end position="643"/>
    </location>
</feature>
<feature type="region of interest" description="Disordered" evidence="3">
    <location>
        <begin position="258"/>
        <end position="283"/>
    </location>
</feature>
<feature type="compositionally biased region" description="Basic and acidic residues" evidence="3">
    <location>
        <begin position="657"/>
        <end position="669"/>
    </location>
</feature>
<dbReference type="KEGG" id="cim:CIMG_00436"/>
<evidence type="ECO:0000259" key="4">
    <source>
        <dbReference type="Pfam" id="PF06428"/>
    </source>
</evidence>
<evidence type="ECO:0000313" key="5">
    <source>
        <dbReference type="EMBL" id="EAS35082.1"/>
    </source>
</evidence>
<feature type="region of interest" description="Disordered" evidence="3">
    <location>
        <begin position="1"/>
        <end position="42"/>
    </location>
</feature>
<sequence length="705" mass="77396">MAELMSLHGWSHPPLQTESAVSERPEKRETRSTSKLRSLTSSKTVFRAKSANALSDMLGGSKTAKPQSFESDSLLNTLRDPRTASTTDLSRTAASSPRHPDLSNEVAALSDKLIQAINNQTVLDDTLAATRQELELSRERVLQLEEENKKHQEDISNGILIRHDKVESEKMQLKKELEEERGRRMIVEREKKGIEQELADLTAALFEEANKMVAAAKKEREAVEKRNEQLQAQIKDTETLLASHQEQLAELKLVMQHMHSDRDDSDMRTDPSTAPTSPAAVQSQGNLGRLLEAMNLSPTTPGAGDISPAPSTSFSHLIKSVCRTDIQAYDDFHALLHLSTSSKPPSRVVSGSYAGLNVIGLASLAGNYTSPQHQHRSSAPANTPSAVNSSPNGSSASPRQSTSYTALKESKFYKRVMTEDIEPTLRLDLAPGISWLTRRSVISSICDGGLVIEPIPSAAVKYSPPCALCGEKRSDNDHARTHRFRTSDNDSAQKHPLCLLCLEKMRSCCDFVGYLRLIVDGHVRIGDEEDEKEAWEETVRLRERMFWSRIGGGVVPTFIKADSSEKDPSIRNIDSSPTKKSYGNLTDGDQPLVLRKRDEDGATHNRVSPEDPFVSHTNRASIGGTIISREETVQPEAKSEKTLNEPVSGTSDNNNHAQHDDNPPGRLPKDNIATSTESNPDPALIGSIEASAIEPKLKVTIPAAV</sequence>
<dbReference type="Pfam" id="PF25555">
    <property type="entry name" value="RAB3A-like_C"/>
    <property type="match status" value="1"/>
</dbReference>
<dbReference type="InterPro" id="IPR040351">
    <property type="entry name" value="RAB3IL/RAB3IP/Sec2"/>
</dbReference>
<dbReference type="PANTHER" id="PTHR14430">
    <property type="entry name" value="RABIN3-RELATED"/>
    <property type="match status" value="1"/>
</dbReference>
<evidence type="ECO:0000256" key="1">
    <source>
        <dbReference type="ARBA" id="ARBA00023054"/>
    </source>
</evidence>
<dbReference type="InParanoid" id="A0A0E1RZA4"/>
<feature type="compositionally biased region" description="Polar residues" evidence="3">
    <location>
        <begin position="64"/>
        <end position="76"/>
    </location>
</feature>
<dbReference type="AlphaFoldDB" id="A0A0E1RZA4"/>
<reference evidence="6" key="1">
    <citation type="journal article" date="2009" name="Genome Res.">
        <title>Comparative genomic analyses of the human fungal pathogens Coccidioides and their relatives.</title>
        <authorList>
            <person name="Sharpton T.J."/>
            <person name="Stajich J.E."/>
            <person name="Rounsley S.D."/>
            <person name="Gardner M.J."/>
            <person name="Wortman J.R."/>
            <person name="Jordar V.S."/>
            <person name="Maiti R."/>
            <person name="Kodira C.D."/>
            <person name="Neafsey D.E."/>
            <person name="Zeng Q."/>
            <person name="Hung C.-Y."/>
            <person name="McMahan C."/>
            <person name="Muszewska A."/>
            <person name="Grynberg M."/>
            <person name="Mandel M.A."/>
            <person name="Kellner E.M."/>
            <person name="Barker B.M."/>
            <person name="Galgiani J.N."/>
            <person name="Orbach M.J."/>
            <person name="Kirkland T.N."/>
            <person name="Cole G.T."/>
            <person name="Henn M.R."/>
            <person name="Birren B.W."/>
            <person name="Taylor J.W."/>
        </authorList>
    </citation>
    <scope>NUCLEOTIDE SEQUENCE [LARGE SCALE GENOMIC DNA]</scope>
    <source>
        <strain evidence="6">RS</strain>
    </source>
</reference>
<proteinExistence type="predicted"/>
<keyword evidence="1 2" id="KW-0175">Coiled coil</keyword>
<dbReference type="GO" id="GO:0051286">
    <property type="term" value="C:cell tip"/>
    <property type="evidence" value="ECO:0007669"/>
    <property type="project" value="TreeGrafter"/>
</dbReference>
<dbReference type="GO" id="GO:0070319">
    <property type="term" value="C:Golgi to plasma membrane transport vesicle"/>
    <property type="evidence" value="ECO:0007669"/>
    <property type="project" value="TreeGrafter"/>
</dbReference>
<dbReference type="Gene3D" id="6.10.140.910">
    <property type="match status" value="1"/>
</dbReference>
<protein>
    <submittedName>
        <fullName evidence="5">GDP/GTP exchange factor Sec2p</fullName>
    </submittedName>
</protein>
<feature type="compositionally biased region" description="Basic and acidic residues" evidence="3">
    <location>
        <begin position="258"/>
        <end position="269"/>
    </location>
</feature>
<dbReference type="STRING" id="246410.A0A0E1RZA4"/>
<dbReference type="OrthoDB" id="1748564at2759"/>
<dbReference type="InterPro" id="IPR009449">
    <property type="entry name" value="Sec2_N"/>
</dbReference>
<feature type="compositionally biased region" description="Polar residues" evidence="3">
    <location>
        <begin position="645"/>
        <end position="656"/>
    </location>
</feature>
<feature type="compositionally biased region" description="Polar residues" evidence="3">
    <location>
        <begin position="572"/>
        <end position="584"/>
    </location>
</feature>
<dbReference type="OMA" id="CCEFTGY"/>
<dbReference type="SUPFAM" id="SSF144284">
    <property type="entry name" value="Sec2 N-terminal region"/>
    <property type="match status" value="1"/>
</dbReference>
<feature type="region of interest" description="Disordered" evidence="3">
    <location>
        <begin position="57"/>
        <end position="102"/>
    </location>
</feature>
<evidence type="ECO:0000256" key="3">
    <source>
        <dbReference type="SAM" id="MobiDB-lite"/>
    </source>
</evidence>
<dbReference type="RefSeq" id="XP_001246665.1">
    <property type="nucleotide sequence ID" value="XM_001246664.2"/>
</dbReference>
<feature type="region of interest" description="Disordered" evidence="3">
    <location>
        <begin position="369"/>
        <end position="403"/>
    </location>
</feature>
<evidence type="ECO:0000256" key="2">
    <source>
        <dbReference type="SAM" id="Coils"/>
    </source>
</evidence>
<organism evidence="5 6">
    <name type="scientific">Coccidioides immitis (strain RS)</name>
    <name type="common">Valley fever fungus</name>
    <dbReference type="NCBI Taxonomy" id="246410"/>
    <lineage>
        <taxon>Eukaryota</taxon>
        <taxon>Fungi</taxon>
        <taxon>Dikarya</taxon>
        <taxon>Ascomycota</taxon>
        <taxon>Pezizomycotina</taxon>
        <taxon>Eurotiomycetes</taxon>
        <taxon>Eurotiomycetidae</taxon>
        <taxon>Onygenales</taxon>
        <taxon>Onygenaceae</taxon>
        <taxon>Coccidioides</taxon>
    </lineage>
</organism>
<dbReference type="CDD" id="cd21044">
    <property type="entry name" value="Rab11BD_RAB3IP_like"/>
    <property type="match status" value="1"/>
</dbReference>
<dbReference type="Pfam" id="PF06428">
    <property type="entry name" value="Sec2p"/>
    <property type="match status" value="1"/>
</dbReference>
<dbReference type="GO" id="GO:0005085">
    <property type="term" value="F:guanyl-nucleotide exchange factor activity"/>
    <property type="evidence" value="ECO:0007669"/>
    <property type="project" value="InterPro"/>
</dbReference>
<feature type="domain" description="GDP/GTP exchange factor Sec2 N-terminal" evidence="4">
    <location>
        <begin position="120"/>
        <end position="258"/>
    </location>
</feature>
<dbReference type="VEuPathDB" id="FungiDB:CIMG_00436"/>
<reference evidence="6" key="2">
    <citation type="journal article" date="2010" name="Genome Res.">
        <title>Population genomic sequencing of Coccidioides fungi reveals recent hybridization and transposon control.</title>
        <authorList>
            <person name="Neafsey D.E."/>
            <person name="Barker B.M."/>
            <person name="Sharpton T.J."/>
            <person name="Stajich J.E."/>
            <person name="Park D.J."/>
            <person name="Whiston E."/>
            <person name="Hung C.-Y."/>
            <person name="McMahan C."/>
            <person name="White J."/>
            <person name="Sykes S."/>
            <person name="Heiman D."/>
            <person name="Young S."/>
            <person name="Zeng Q."/>
            <person name="Abouelleil A."/>
            <person name="Aftuck L."/>
            <person name="Bessette D."/>
            <person name="Brown A."/>
            <person name="FitzGerald M."/>
            <person name="Lui A."/>
            <person name="Macdonald J.P."/>
            <person name="Priest M."/>
            <person name="Orbach M.J."/>
            <person name="Galgiani J.N."/>
            <person name="Kirkland T.N."/>
            <person name="Cole G.T."/>
            <person name="Birren B.W."/>
            <person name="Henn M.R."/>
            <person name="Taylor J.W."/>
            <person name="Rounsley S.D."/>
        </authorList>
    </citation>
    <scope>GENOME REANNOTATION</scope>
    <source>
        <strain evidence="6">RS</strain>
    </source>
</reference>
<dbReference type="Proteomes" id="UP000001261">
    <property type="component" value="Unassembled WGS sequence"/>
</dbReference>
<feature type="compositionally biased region" description="Polar residues" evidence="3">
    <location>
        <begin position="270"/>
        <end position="283"/>
    </location>
</feature>
<feature type="compositionally biased region" description="Basic and acidic residues" evidence="3">
    <location>
        <begin position="595"/>
        <end position="609"/>
    </location>
</feature>
<evidence type="ECO:0000313" key="6">
    <source>
        <dbReference type="Proteomes" id="UP000001261"/>
    </source>
</evidence>
<name>A0A0E1RZA4_COCIM</name>
<feature type="compositionally biased region" description="Low complexity" evidence="3">
    <location>
        <begin position="33"/>
        <end position="42"/>
    </location>
</feature>
<feature type="compositionally biased region" description="Basic and acidic residues" evidence="3">
    <location>
        <begin position="21"/>
        <end position="32"/>
    </location>
</feature>
<dbReference type="EMBL" id="GG704911">
    <property type="protein sequence ID" value="EAS35082.1"/>
    <property type="molecule type" value="Genomic_DNA"/>
</dbReference>
<feature type="region of interest" description="Disordered" evidence="3">
    <location>
        <begin position="563"/>
        <end position="687"/>
    </location>
</feature>
<gene>
    <name evidence="5" type="ORF">CIMG_00436</name>
</gene>
<feature type="coiled-coil region" evidence="2">
    <location>
        <begin position="127"/>
        <end position="254"/>
    </location>
</feature>
<accession>A0A0E1RZA4</accession>